<dbReference type="Proteomes" id="UP000598467">
    <property type="component" value="Unassembled WGS sequence"/>
</dbReference>
<feature type="transmembrane region" description="Helical" evidence="1">
    <location>
        <begin position="97"/>
        <end position="126"/>
    </location>
</feature>
<comment type="caution">
    <text evidence="3">The sequence shown here is derived from an EMBL/GenBank/DDBJ whole genome shotgun (WGS) entry which is preliminary data.</text>
</comment>
<gene>
    <name evidence="3" type="ORF">HK439_14825</name>
</gene>
<name>A0A926S9T0_9HYPH</name>
<keyword evidence="1" id="KW-0472">Membrane</keyword>
<feature type="transmembrane region" description="Helical" evidence="1">
    <location>
        <begin position="21"/>
        <end position="43"/>
    </location>
</feature>
<evidence type="ECO:0000313" key="3">
    <source>
        <dbReference type="EMBL" id="MBD1547539.1"/>
    </source>
</evidence>
<evidence type="ECO:0000259" key="2">
    <source>
        <dbReference type="Pfam" id="PF07331"/>
    </source>
</evidence>
<dbReference type="AlphaFoldDB" id="A0A926S9T0"/>
<proteinExistence type="predicted"/>
<dbReference type="Pfam" id="PF07331">
    <property type="entry name" value="TctB"/>
    <property type="match status" value="1"/>
</dbReference>
<keyword evidence="1" id="KW-1133">Transmembrane helix</keyword>
<keyword evidence="1" id="KW-0812">Transmembrane</keyword>
<evidence type="ECO:0000256" key="1">
    <source>
        <dbReference type="SAM" id="Phobius"/>
    </source>
</evidence>
<evidence type="ECO:0000313" key="4">
    <source>
        <dbReference type="Proteomes" id="UP000598467"/>
    </source>
</evidence>
<dbReference type="InterPro" id="IPR009936">
    <property type="entry name" value="DUF1468"/>
</dbReference>
<feature type="transmembrane region" description="Helical" evidence="1">
    <location>
        <begin position="132"/>
        <end position="154"/>
    </location>
</feature>
<dbReference type="EMBL" id="JABFCZ010000015">
    <property type="protein sequence ID" value="MBD1547539.1"/>
    <property type="molecule type" value="Genomic_DNA"/>
</dbReference>
<sequence length="179" mass="20799">MNRIKNLQDLFKRYRRPGDMVFALTFFLFSLFLLVNIPDQVVWVKRTKLFAQPAFWPTIAIVLMVTFSLFHLIGSLVSERIPGRLQEVLYWLRSIEFALWFMAYVAVVPLLGYLLSTILFCGLLSFRMGYRSFRWMAASTLFAVAVVILFKAFLQVKLPAGLIYEGLPDGIRSFMMTYL</sequence>
<organism evidence="3 4">
    <name type="scientific">Roseibium aggregatum</name>
    <dbReference type="NCBI Taxonomy" id="187304"/>
    <lineage>
        <taxon>Bacteria</taxon>
        <taxon>Pseudomonadati</taxon>
        <taxon>Pseudomonadota</taxon>
        <taxon>Alphaproteobacteria</taxon>
        <taxon>Hyphomicrobiales</taxon>
        <taxon>Stappiaceae</taxon>
        <taxon>Roseibium</taxon>
    </lineage>
</organism>
<dbReference type="RefSeq" id="WP_190292291.1">
    <property type="nucleotide sequence ID" value="NZ_JABFCZ010000015.1"/>
</dbReference>
<protein>
    <submittedName>
        <fullName evidence="3">Tripartite tricarboxylate transporter TctB family protein</fullName>
    </submittedName>
</protein>
<feature type="domain" description="DUF1468" evidence="2">
    <location>
        <begin position="21"/>
        <end position="159"/>
    </location>
</feature>
<accession>A0A926S9T0</accession>
<reference evidence="3" key="1">
    <citation type="submission" date="2020-05" db="EMBL/GenBank/DDBJ databases">
        <title>Identification of trans-AT polyketide cluster in two marine bacteria, producers of a novel glutaramide-containing polyketide sesbanimide D and analogs.</title>
        <authorList>
            <person name="Kacar D."/>
            <person name="Rodriguez P."/>
            <person name="Canedo L."/>
            <person name="Gonzalez E."/>
            <person name="Galan B."/>
            <person name="De La Calle F."/>
            <person name="Garcia J.L."/>
        </authorList>
    </citation>
    <scope>NUCLEOTIDE SEQUENCE</scope>
    <source>
        <strain evidence="3">PHM038</strain>
    </source>
</reference>
<feature type="transmembrane region" description="Helical" evidence="1">
    <location>
        <begin position="55"/>
        <end position="77"/>
    </location>
</feature>